<gene>
    <name evidence="2" type="primary">nsrR_1</name>
    <name evidence="2" type="ORF">ROE7235_00008</name>
</gene>
<reference evidence="3" key="1">
    <citation type="submission" date="2018-08" db="EMBL/GenBank/DDBJ databases">
        <authorList>
            <person name="Rodrigo-Torres L."/>
            <person name="Arahal R. D."/>
            <person name="Lucena T."/>
        </authorList>
    </citation>
    <scope>NUCLEOTIDE SEQUENCE [LARGE SCALE GENOMIC DNA]</scope>
    <source>
        <strain evidence="3">CECT 7235</strain>
    </source>
</reference>
<dbReference type="InterPro" id="IPR036388">
    <property type="entry name" value="WH-like_DNA-bd_sf"/>
</dbReference>
<dbReference type="GO" id="GO:0005829">
    <property type="term" value="C:cytosol"/>
    <property type="evidence" value="ECO:0007669"/>
    <property type="project" value="TreeGrafter"/>
</dbReference>
<evidence type="ECO:0000313" key="2">
    <source>
        <dbReference type="EMBL" id="SUZ30290.1"/>
    </source>
</evidence>
<evidence type="ECO:0000313" key="3">
    <source>
        <dbReference type="Proteomes" id="UP000272908"/>
    </source>
</evidence>
<proteinExistence type="predicted"/>
<dbReference type="PANTHER" id="PTHR33221:SF4">
    <property type="entry name" value="HTH-TYPE TRANSCRIPTIONAL REPRESSOR NSRR"/>
    <property type="match status" value="1"/>
</dbReference>
<dbReference type="InterPro" id="IPR036390">
    <property type="entry name" value="WH_DNA-bd_sf"/>
</dbReference>
<organism evidence="2 3">
    <name type="scientific">Roseinatronobacter ekhonensis</name>
    <dbReference type="NCBI Taxonomy" id="254356"/>
    <lineage>
        <taxon>Bacteria</taxon>
        <taxon>Pseudomonadati</taxon>
        <taxon>Pseudomonadota</taxon>
        <taxon>Alphaproteobacteria</taxon>
        <taxon>Rhodobacterales</taxon>
        <taxon>Paracoccaceae</taxon>
        <taxon>Roseinatronobacter</taxon>
    </lineage>
</organism>
<name>A0A3B0M403_9RHOB</name>
<keyword evidence="1" id="KW-0238">DNA-binding</keyword>
<dbReference type="GO" id="GO:0003677">
    <property type="term" value="F:DNA binding"/>
    <property type="evidence" value="ECO:0007669"/>
    <property type="project" value="UniProtKB-KW"/>
</dbReference>
<dbReference type="GO" id="GO:0003700">
    <property type="term" value="F:DNA-binding transcription factor activity"/>
    <property type="evidence" value="ECO:0007669"/>
    <property type="project" value="TreeGrafter"/>
</dbReference>
<dbReference type="OrthoDB" id="9795923at2"/>
<evidence type="ECO:0000256" key="1">
    <source>
        <dbReference type="ARBA" id="ARBA00023125"/>
    </source>
</evidence>
<dbReference type="EMBL" id="UIHC01000001">
    <property type="protein sequence ID" value="SUZ30290.1"/>
    <property type="molecule type" value="Genomic_DNA"/>
</dbReference>
<dbReference type="RefSeq" id="WP_121092784.1">
    <property type="nucleotide sequence ID" value="NZ_UIHC01000001.1"/>
</dbReference>
<accession>A0A3B0M403</accession>
<dbReference type="Gene3D" id="1.10.10.10">
    <property type="entry name" value="Winged helix-like DNA-binding domain superfamily/Winged helix DNA-binding domain"/>
    <property type="match status" value="1"/>
</dbReference>
<dbReference type="PROSITE" id="PS51197">
    <property type="entry name" value="HTH_RRF2_2"/>
    <property type="match status" value="1"/>
</dbReference>
<protein>
    <submittedName>
        <fullName evidence="2">HTH-type transcriptional repressor NsrR</fullName>
    </submittedName>
</protein>
<dbReference type="SUPFAM" id="SSF46785">
    <property type="entry name" value="Winged helix' DNA-binding domain"/>
    <property type="match status" value="1"/>
</dbReference>
<dbReference type="PANTHER" id="PTHR33221">
    <property type="entry name" value="WINGED HELIX-TURN-HELIX TRANSCRIPTIONAL REGULATOR, RRF2 FAMILY"/>
    <property type="match status" value="1"/>
</dbReference>
<dbReference type="InterPro" id="IPR000944">
    <property type="entry name" value="Tscrpt_reg_Rrf2"/>
</dbReference>
<keyword evidence="3" id="KW-1185">Reference proteome</keyword>
<dbReference type="NCBIfam" id="TIGR00738">
    <property type="entry name" value="rrf2_super"/>
    <property type="match status" value="1"/>
</dbReference>
<sequence length="155" mass="17061">MRLTTRTNLALRVLMTCGINSGAKLRTADIAERCNASVHHLLQVVHTLQEHGFVDTLRGRGGGLRLARDSGEISIGEVFRIFESGTPFAECFSEEGNTCPLVSACRLRNYLTRALDAFYHELDMITLRDLVRGNCGLHELLDMAPQAPANCETAS</sequence>
<dbReference type="Pfam" id="PF02082">
    <property type="entry name" value="Rrf2"/>
    <property type="match status" value="1"/>
</dbReference>
<dbReference type="AlphaFoldDB" id="A0A3B0M403"/>
<dbReference type="Proteomes" id="UP000272908">
    <property type="component" value="Unassembled WGS sequence"/>
</dbReference>